<name>A0A6G8QEE4_9ACTN</name>
<evidence type="ECO:0000256" key="2">
    <source>
        <dbReference type="ARBA" id="ARBA00022448"/>
    </source>
</evidence>
<keyword evidence="7" id="KW-1185">Reference proteome</keyword>
<organism evidence="6 7">
    <name type="scientific">Rubrobacter tropicus</name>
    <dbReference type="NCBI Taxonomy" id="2653851"/>
    <lineage>
        <taxon>Bacteria</taxon>
        <taxon>Bacillati</taxon>
        <taxon>Actinomycetota</taxon>
        <taxon>Rubrobacteria</taxon>
        <taxon>Rubrobacterales</taxon>
        <taxon>Rubrobacteraceae</taxon>
        <taxon>Rubrobacter</taxon>
    </lineage>
</organism>
<dbReference type="PANTHER" id="PTHR43335:SF4">
    <property type="entry name" value="ABC TRANSPORTER, ATP-BINDING PROTEIN"/>
    <property type="match status" value="1"/>
</dbReference>
<evidence type="ECO:0000259" key="5">
    <source>
        <dbReference type="PROSITE" id="PS50893"/>
    </source>
</evidence>
<dbReference type="InterPro" id="IPR003593">
    <property type="entry name" value="AAA+_ATPase"/>
</dbReference>
<dbReference type="InterPro" id="IPR027417">
    <property type="entry name" value="P-loop_NTPase"/>
</dbReference>
<keyword evidence="3" id="KW-0547">Nucleotide-binding</keyword>
<reference evidence="6 7" key="1">
    <citation type="submission" date="2019-10" db="EMBL/GenBank/DDBJ databases">
        <title>Rubrobacter sp nov SCSIO 52090 isolated from a deep-sea sediment in the South China Sea.</title>
        <authorList>
            <person name="Chen R.W."/>
        </authorList>
    </citation>
    <scope>NUCLEOTIDE SEQUENCE [LARGE SCALE GENOMIC DNA]</scope>
    <source>
        <strain evidence="6 7">SCSIO 52909</strain>
    </source>
</reference>
<dbReference type="Gene3D" id="3.40.50.300">
    <property type="entry name" value="P-loop containing nucleotide triphosphate hydrolases"/>
    <property type="match status" value="1"/>
</dbReference>
<dbReference type="PROSITE" id="PS50893">
    <property type="entry name" value="ABC_TRANSPORTER_2"/>
    <property type="match status" value="1"/>
</dbReference>
<dbReference type="KEGG" id="rub:GBA63_21180"/>
<dbReference type="RefSeq" id="WP_166179496.1">
    <property type="nucleotide sequence ID" value="NZ_CP045119.1"/>
</dbReference>
<evidence type="ECO:0000313" key="7">
    <source>
        <dbReference type="Proteomes" id="UP000501452"/>
    </source>
</evidence>
<accession>A0A6G8QEE4</accession>
<dbReference type="EMBL" id="CP045119">
    <property type="protein sequence ID" value="QIN84875.1"/>
    <property type="molecule type" value="Genomic_DNA"/>
</dbReference>
<dbReference type="GO" id="GO:0005524">
    <property type="term" value="F:ATP binding"/>
    <property type="evidence" value="ECO:0007669"/>
    <property type="project" value="UniProtKB-KW"/>
</dbReference>
<dbReference type="Pfam" id="PF00005">
    <property type="entry name" value="ABC_tran"/>
    <property type="match status" value="1"/>
</dbReference>
<evidence type="ECO:0000313" key="6">
    <source>
        <dbReference type="EMBL" id="QIN84875.1"/>
    </source>
</evidence>
<dbReference type="AlphaFoldDB" id="A0A6G8QEE4"/>
<dbReference type="Proteomes" id="UP000501452">
    <property type="component" value="Chromosome"/>
</dbReference>
<dbReference type="CDD" id="cd03230">
    <property type="entry name" value="ABC_DR_subfamily_A"/>
    <property type="match status" value="1"/>
</dbReference>
<sequence>MGAVISTEGLTKVYGRKGRGIKDVDLEVDEGEVFGFLGPNGAGKTTTIRTLLGFMRPTAGRAEIFGLDTRKRSVEVRARVGNLPGEFALEDRTTGDGLLRFFARLRGVGDLGYAHELAERFGADLHRPMRRLSRGNKQKIGLIQAMFHRPPLLILDEPTGGLDPLVQEEFLDVVEETKAEGRTVFFSSHVLSEVERVCDRVGIIREGELVTVEPTHEIVDKAFRHVTLTFDEPVDGGPFAALPGVEDLRAAGPRLSFTLHSEPDGMIKQASKHRLVGLEYERPSLEEIFLTYYGQEGGK</sequence>
<proteinExistence type="inferred from homology"/>
<dbReference type="SMART" id="SM00382">
    <property type="entry name" value="AAA"/>
    <property type="match status" value="1"/>
</dbReference>
<evidence type="ECO:0000256" key="4">
    <source>
        <dbReference type="ARBA" id="ARBA00022840"/>
    </source>
</evidence>
<comment type="similarity">
    <text evidence="1">Belongs to the ABC transporter superfamily.</text>
</comment>
<dbReference type="InterPro" id="IPR003439">
    <property type="entry name" value="ABC_transporter-like_ATP-bd"/>
</dbReference>
<dbReference type="GO" id="GO:0016887">
    <property type="term" value="F:ATP hydrolysis activity"/>
    <property type="evidence" value="ECO:0007669"/>
    <property type="project" value="InterPro"/>
</dbReference>
<gene>
    <name evidence="6" type="ORF">GBA63_21180</name>
</gene>
<dbReference type="SUPFAM" id="SSF52540">
    <property type="entry name" value="P-loop containing nucleoside triphosphate hydrolases"/>
    <property type="match status" value="1"/>
</dbReference>
<feature type="domain" description="ABC transporter" evidence="5">
    <location>
        <begin position="5"/>
        <end position="231"/>
    </location>
</feature>
<dbReference type="PANTHER" id="PTHR43335">
    <property type="entry name" value="ABC TRANSPORTER, ATP-BINDING PROTEIN"/>
    <property type="match status" value="1"/>
</dbReference>
<keyword evidence="4 6" id="KW-0067">ATP-binding</keyword>
<keyword evidence="2" id="KW-0813">Transport</keyword>
<evidence type="ECO:0000256" key="1">
    <source>
        <dbReference type="ARBA" id="ARBA00005417"/>
    </source>
</evidence>
<evidence type="ECO:0000256" key="3">
    <source>
        <dbReference type="ARBA" id="ARBA00022741"/>
    </source>
</evidence>
<protein>
    <submittedName>
        <fullName evidence="6">ATP-binding cassette domain-containing protein</fullName>
    </submittedName>
</protein>